<dbReference type="PANTHER" id="PTHR14402">
    <property type="entry name" value="RECEPTOR TRANSPORTING PROTEIN"/>
    <property type="match status" value="1"/>
</dbReference>
<gene>
    <name evidence="10" type="ORF">QVE165_LOCUS16235</name>
</gene>
<evidence type="ECO:0000256" key="6">
    <source>
        <dbReference type="ARBA" id="ARBA00022989"/>
    </source>
</evidence>
<evidence type="ECO:0000256" key="4">
    <source>
        <dbReference type="ARBA" id="ARBA00022771"/>
    </source>
</evidence>
<comment type="subcellular location">
    <subcellularLocation>
        <location evidence="1">Membrane</location>
        <topology evidence="1">Single-pass membrane protein</topology>
    </subcellularLocation>
</comment>
<keyword evidence="4" id="KW-0863">Zinc-finger</keyword>
<dbReference type="SMART" id="SM01328">
    <property type="entry name" value="zf-3CxxC"/>
    <property type="match status" value="1"/>
</dbReference>
<feature type="compositionally biased region" description="Low complexity" evidence="8">
    <location>
        <begin position="15"/>
        <end position="28"/>
    </location>
</feature>
<dbReference type="InterPro" id="IPR027377">
    <property type="entry name" value="ZAR1/RTP1-5-like_Znf-3CxxC"/>
</dbReference>
<feature type="compositionally biased region" description="Basic and acidic residues" evidence="8">
    <location>
        <begin position="72"/>
        <end position="83"/>
    </location>
</feature>
<evidence type="ECO:0000259" key="9">
    <source>
        <dbReference type="SMART" id="SM01328"/>
    </source>
</evidence>
<dbReference type="PANTHER" id="PTHR14402:SF10">
    <property type="entry name" value="3CXXC-TYPE DOMAIN-CONTAINING PROTEIN"/>
    <property type="match status" value="1"/>
</dbReference>
<dbReference type="EMBL" id="CAJNOM010000090">
    <property type="protein sequence ID" value="CAF1025359.1"/>
    <property type="molecule type" value="Genomic_DNA"/>
</dbReference>
<protein>
    <recommendedName>
        <fullName evidence="9">3CxxC-type domain-containing protein</fullName>
    </recommendedName>
</protein>
<dbReference type="Pfam" id="PF13695">
    <property type="entry name" value="Zn_ribbon_3CxxC"/>
    <property type="match status" value="1"/>
</dbReference>
<keyword evidence="2" id="KW-0812">Transmembrane</keyword>
<keyword evidence="3" id="KW-0479">Metal-binding</keyword>
<feature type="region of interest" description="Disordered" evidence="8">
    <location>
        <begin position="1"/>
        <end position="105"/>
    </location>
</feature>
<dbReference type="GO" id="GO:0051205">
    <property type="term" value="P:protein insertion into membrane"/>
    <property type="evidence" value="ECO:0007669"/>
    <property type="project" value="TreeGrafter"/>
</dbReference>
<evidence type="ECO:0000313" key="11">
    <source>
        <dbReference type="Proteomes" id="UP000663832"/>
    </source>
</evidence>
<dbReference type="GO" id="GO:0008270">
    <property type="term" value="F:zinc ion binding"/>
    <property type="evidence" value="ECO:0007669"/>
    <property type="project" value="UniProtKB-KW"/>
</dbReference>
<keyword evidence="5" id="KW-0862">Zinc</keyword>
<evidence type="ECO:0000256" key="1">
    <source>
        <dbReference type="ARBA" id="ARBA00004167"/>
    </source>
</evidence>
<feature type="domain" description="3CxxC-type" evidence="9">
    <location>
        <begin position="191"/>
        <end position="317"/>
    </location>
</feature>
<comment type="caution">
    <text evidence="10">The sequence shown here is derived from an EMBL/GenBank/DDBJ whole genome shotgun (WGS) entry which is preliminary data.</text>
</comment>
<dbReference type="AlphaFoldDB" id="A0A814IM35"/>
<name>A0A814IM35_9BILA</name>
<dbReference type="Proteomes" id="UP000663832">
    <property type="component" value="Unassembled WGS sequence"/>
</dbReference>
<keyword evidence="6" id="KW-1133">Transmembrane helix</keyword>
<dbReference type="GO" id="GO:0016020">
    <property type="term" value="C:membrane"/>
    <property type="evidence" value="ECO:0007669"/>
    <property type="project" value="UniProtKB-SubCell"/>
</dbReference>
<evidence type="ECO:0000256" key="3">
    <source>
        <dbReference type="ARBA" id="ARBA00022723"/>
    </source>
</evidence>
<dbReference type="GO" id="GO:0031849">
    <property type="term" value="F:olfactory receptor binding"/>
    <property type="evidence" value="ECO:0007669"/>
    <property type="project" value="TreeGrafter"/>
</dbReference>
<reference evidence="10" key="1">
    <citation type="submission" date="2021-02" db="EMBL/GenBank/DDBJ databases">
        <authorList>
            <person name="Nowell W R."/>
        </authorList>
    </citation>
    <scope>NUCLEOTIDE SEQUENCE</scope>
</reference>
<accession>A0A814IM35</accession>
<sequence length="321" mass="36795">MTGSIPAFTRQESSTKTMTTTTTATTVTNMEKTQELKIHRPSSIDDSGSCKSILDDHERKRKTTEYDSGTDDAEHQSEHKDVPESNVSDDQPTKQSHGQVVDEGFSECEAEEEFDVTKINDDLDAAKLILDEVKKDFCHDTIVAFHGEFARLISCPLSLQHHVRYYLFSHEEIPIDEQYFAVNGTTLRLDNAKAQFKCPNPNCEHAWTSMRARIAFAISEPKRGFIILKIFGQNCRRCTEYTEALWYIDEVCRVMKNLAKYIYETSYPDMLNYVDLTYKEPTENIKPIRSVRHDPHQRKGKSQAPHAKEFCEACRVGLCYA</sequence>
<keyword evidence="7" id="KW-0472">Membrane</keyword>
<feature type="compositionally biased region" description="Polar residues" evidence="8">
    <location>
        <begin position="85"/>
        <end position="98"/>
    </location>
</feature>
<evidence type="ECO:0000256" key="5">
    <source>
        <dbReference type="ARBA" id="ARBA00022833"/>
    </source>
</evidence>
<dbReference type="OrthoDB" id="8121437at2759"/>
<evidence type="ECO:0000256" key="7">
    <source>
        <dbReference type="ARBA" id="ARBA00023136"/>
    </source>
</evidence>
<evidence type="ECO:0000313" key="10">
    <source>
        <dbReference type="EMBL" id="CAF1025359.1"/>
    </source>
</evidence>
<organism evidence="10 11">
    <name type="scientific">Adineta steineri</name>
    <dbReference type="NCBI Taxonomy" id="433720"/>
    <lineage>
        <taxon>Eukaryota</taxon>
        <taxon>Metazoa</taxon>
        <taxon>Spiralia</taxon>
        <taxon>Gnathifera</taxon>
        <taxon>Rotifera</taxon>
        <taxon>Eurotatoria</taxon>
        <taxon>Bdelloidea</taxon>
        <taxon>Adinetida</taxon>
        <taxon>Adinetidae</taxon>
        <taxon>Adineta</taxon>
    </lineage>
</organism>
<evidence type="ECO:0000256" key="2">
    <source>
        <dbReference type="ARBA" id="ARBA00022692"/>
    </source>
</evidence>
<proteinExistence type="predicted"/>
<dbReference type="GO" id="GO:0006612">
    <property type="term" value="P:protein targeting to membrane"/>
    <property type="evidence" value="ECO:0007669"/>
    <property type="project" value="TreeGrafter"/>
</dbReference>
<dbReference type="InterPro" id="IPR026096">
    <property type="entry name" value="R-trans_p"/>
</dbReference>
<keyword evidence="11" id="KW-1185">Reference proteome</keyword>
<evidence type="ECO:0000256" key="8">
    <source>
        <dbReference type="SAM" id="MobiDB-lite"/>
    </source>
</evidence>